<dbReference type="Pfam" id="PF03060">
    <property type="entry name" value="NMO"/>
    <property type="match status" value="1"/>
</dbReference>
<evidence type="ECO:0000259" key="2">
    <source>
        <dbReference type="Pfam" id="PF21607"/>
    </source>
</evidence>
<dbReference type="PANTHER" id="PTHR32332">
    <property type="entry name" value="2-NITROPROPANE DIOXYGENASE"/>
    <property type="match status" value="1"/>
</dbReference>
<evidence type="ECO:0000259" key="1">
    <source>
        <dbReference type="Pfam" id="PF18328"/>
    </source>
</evidence>
<dbReference type="Pfam" id="PF18328">
    <property type="entry name" value="PfaD_N"/>
    <property type="match status" value="1"/>
</dbReference>
<evidence type="ECO:0000313" key="4">
    <source>
        <dbReference type="Proteomes" id="UP001054846"/>
    </source>
</evidence>
<sequence>MPPSNRLEYLGSCFNPYQFWEGPLESVAFDEEAMRALALDGDRPLYVVKIDERIGMAQSGGPAPTGRGRTATAQLLLKAPPLLPEQLGDDRFRADHGVKYAYATGAMANGIASEEMVIALGRERLLGSFGAAGLVPERIEAAIQRLQQALPTGPYAFNLIHSPSEAAIERGAVDLYLKYGVTTVEASAFMDLTPSIVRYRAAGLSHRGDEIVIGHKIIAKVSRPEVATRFLQPAPHPVLRQLVESGQISELQARLAEQVPMCDDLTVEADSGGHTDNRPLVCLLPAIIALRDEIQERFGYSRPVRVGAAGGIGTPHAVQAALAMGAAYVVTGSVNQACIEAGASRHTKQLLAQADLADVAMAPAADMFELGVKLQVLKRGTLFASRAQKLFELYRTCESLEAIPGPEREKLEKQIFRRPLEAIWRDTVAYFASRDPEQIQRATDNPKRKMALVFRWYLGLSSRWSNAGEPGREADYQIWCGPAMGAFNHWVKNTYLAEPANRSVLDVAWHLMRGAALLQRLEGMRLQGLHFPAAWTQYRPVAGPVQPSRVLEVHR</sequence>
<dbReference type="CDD" id="cd04742">
    <property type="entry name" value="NPD_FabD"/>
    <property type="match status" value="1"/>
</dbReference>
<dbReference type="Pfam" id="PF21607">
    <property type="entry name" value="FabD_helical_ins"/>
    <property type="match status" value="1"/>
</dbReference>
<evidence type="ECO:0000313" key="3">
    <source>
        <dbReference type="EMBL" id="UFP92940.1"/>
    </source>
</evidence>
<name>A0ABY3PH04_9CYAN</name>
<dbReference type="EMBL" id="CP063845">
    <property type="protein sequence ID" value="UFP92940.1"/>
    <property type="molecule type" value="Genomic_DNA"/>
</dbReference>
<dbReference type="PANTHER" id="PTHR32332:SF20">
    <property type="entry name" value="2-NITROPROPANE DIOXYGENASE-LIKE PROTEIN"/>
    <property type="match status" value="1"/>
</dbReference>
<dbReference type="SUPFAM" id="SSF51412">
    <property type="entry name" value="Inosine monophosphate dehydrogenase (IMPDH)"/>
    <property type="match status" value="1"/>
</dbReference>
<dbReference type="Gene3D" id="3.20.20.70">
    <property type="entry name" value="Aldolase class I"/>
    <property type="match status" value="2"/>
</dbReference>
<feature type="domain" description="[Acyl-carrier-protein] S-malonyltransferase-like inserted helical" evidence="2">
    <location>
        <begin position="398"/>
        <end position="476"/>
    </location>
</feature>
<dbReference type="RefSeq" id="WP_230839939.1">
    <property type="nucleotide sequence ID" value="NZ_CP063845.1"/>
</dbReference>
<dbReference type="InterPro" id="IPR049489">
    <property type="entry name" value="FabD-like_helical_ins"/>
</dbReference>
<organism evidence="3 4">
    <name type="scientific">Gloeobacter morelensis MG652769</name>
    <dbReference type="NCBI Taxonomy" id="2781736"/>
    <lineage>
        <taxon>Bacteria</taxon>
        <taxon>Bacillati</taxon>
        <taxon>Cyanobacteriota</taxon>
        <taxon>Cyanophyceae</taxon>
        <taxon>Gloeobacterales</taxon>
        <taxon>Gloeobacteraceae</taxon>
        <taxon>Gloeobacter</taxon>
        <taxon>Gloeobacter morelensis</taxon>
    </lineage>
</organism>
<dbReference type="NCBIfam" id="TIGR02814">
    <property type="entry name" value="pfaD_fam"/>
    <property type="match status" value="1"/>
</dbReference>
<accession>A0ABY3PH04</accession>
<protein>
    <submittedName>
        <fullName evidence="3">PfaD family polyunsaturated fatty acid/polyketide biosynthesis protein</fullName>
    </submittedName>
</protein>
<reference evidence="3 4" key="1">
    <citation type="journal article" date="2021" name="Genome Biol. Evol.">
        <title>Complete Genome Sequencing of a Novel Gloeobacter Species from a Waterfall Cave in Mexico.</title>
        <authorList>
            <person name="Saw J.H."/>
            <person name="Cardona T."/>
            <person name="Montejano G."/>
        </authorList>
    </citation>
    <scope>NUCLEOTIDE SEQUENCE [LARGE SCALE GENOMIC DNA]</scope>
    <source>
        <strain evidence="3">MG652769</strain>
    </source>
</reference>
<gene>
    <name evidence="3" type="ORF">ISF26_14060</name>
</gene>
<dbReference type="Proteomes" id="UP001054846">
    <property type="component" value="Chromosome"/>
</dbReference>
<feature type="domain" description="Fatty acid synthase subunit PfaD N-terminal" evidence="1">
    <location>
        <begin position="20"/>
        <end position="81"/>
    </location>
</feature>
<proteinExistence type="predicted"/>
<dbReference type="InterPro" id="IPR013785">
    <property type="entry name" value="Aldolase_TIM"/>
</dbReference>
<dbReference type="InterPro" id="IPR040981">
    <property type="entry name" value="PfaD_N"/>
</dbReference>
<dbReference type="InterPro" id="IPR014179">
    <property type="entry name" value="PfaD-like_TIM-barrel"/>
</dbReference>
<keyword evidence="4" id="KW-1185">Reference proteome</keyword>